<comment type="similarity">
    <text evidence="1">Belongs to the bacterial solute-binding protein 3 family.</text>
</comment>
<sequence>MESNSKVVIASALMFFSSVTAAAQKISIAVFEPHESFVKASTAYGLSWDILQLAAQEEQIQLIPQQSSWDGAISRLKNNKVELIFGVLKTPERQGWLTFSYPLVPEGSMLYTLPSNPVNALSQINIGQVKVGAVDKSLHQKEAIRMGFEHIYPVNDRANLYEMLQGGRLDYVVLGITLARFYCQNESRDYGVNCLKPVGEVLMYSNVHVASLQNNKQATRVLRRLNNGIKTVYRLPGVATLFDQHGFSTSDYRQWQQQMNAFFSAQ</sequence>
<organism evidence="5 6">
    <name type="scientific">Lacimicrobium alkaliphilum</name>
    <dbReference type="NCBI Taxonomy" id="1526571"/>
    <lineage>
        <taxon>Bacteria</taxon>
        <taxon>Pseudomonadati</taxon>
        <taxon>Pseudomonadota</taxon>
        <taxon>Gammaproteobacteria</taxon>
        <taxon>Alteromonadales</taxon>
        <taxon>Alteromonadaceae</taxon>
        <taxon>Lacimicrobium</taxon>
    </lineage>
</organism>
<accession>A0A0U2Z830</accession>
<dbReference type="Gene3D" id="3.40.190.10">
    <property type="entry name" value="Periplasmic binding protein-like II"/>
    <property type="match status" value="2"/>
</dbReference>
<evidence type="ECO:0000313" key="6">
    <source>
        <dbReference type="Proteomes" id="UP000068447"/>
    </source>
</evidence>
<reference evidence="5 6" key="1">
    <citation type="submission" date="2015-12" db="EMBL/GenBank/DDBJ databases">
        <title>Complete genome of Lacimicrobium alkaliphilum KCTC 32984.</title>
        <authorList>
            <person name="Kim S.-G."/>
            <person name="Lee Y.-J."/>
        </authorList>
    </citation>
    <scope>NUCLEOTIDE SEQUENCE [LARGE SCALE GENOMIC DNA]</scope>
    <source>
        <strain evidence="5 6">YelD216</strain>
    </source>
</reference>
<evidence type="ECO:0000259" key="4">
    <source>
        <dbReference type="Pfam" id="PF00497"/>
    </source>
</evidence>
<protein>
    <recommendedName>
        <fullName evidence="4">Solute-binding protein family 3/N-terminal domain-containing protein</fullName>
    </recommendedName>
</protein>
<dbReference type="PANTHER" id="PTHR35936">
    <property type="entry name" value="MEMBRANE-BOUND LYTIC MUREIN TRANSGLYCOSYLASE F"/>
    <property type="match status" value="1"/>
</dbReference>
<keyword evidence="6" id="KW-1185">Reference proteome</keyword>
<feature type="chain" id="PRO_5006835203" description="Solute-binding protein family 3/N-terminal domain-containing protein" evidence="3">
    <location>
        <begin position="23"/>
        <end position="266"/>
    </location>
</feature>
<feature type="signal peptide" evidence="3">
    <location>
        <begin position="1"/>
        <end position="22"/>
    </location>
</feature>
<proteinExistence type="inferred from homology"/>
<keyword evidence="2 3" id="KW-0732">Signal</keyword>
<dbReference type="RefSeq" id="WP_062479964.1">
    <property type="nucleotide sequence ID" value="NZ_CP013650.1"/>
</dbReference>
<dbReference type="Proteomes" id="UP000068447">
    <property type="component" value="Chromosome"/>
</dbReference>
<feature type="domain" description="Solute-binding protein family 3/N-terminal" evidence="4">
    <location>
        <begin position="33"/>
        <end position="234"/>
    </location>
</feature>
<evidence type="ECO:0000256" key="3">
    <source>
        <dbReference type="SAM" id="SignalP"/>
    </source>
</evidence>
<name>A0A0U2Z830_9ALTE</name>
<evidence type="ECO:0000313" key="5">
    <source>
        <dbReference type="EMBL" id="ALS98596.1"/>
    </source>
</evidence>
<evidence type="ECO:0000256" key="1">
    <source>
        <dbReference type="ARBA" id="ARBA00010333"/>
    </source>
</evidence>
<evidence type="ECO:0000256" key="2">
    <source>
        <dbReference type="ARBA" id="ARBA00022729"/>
    </source>
</evidence>
<gene>
    <name evidence="5" type="ORF">AT746_10175</name>
</gene>
<dbReference type="InterPro" id="IPR001638">
    <property type="entry name" value="Solute-binding_3/MltF_N"/>
</dbReference>
<dbReference type="PANTHER" id="PTHR35936:SF19">
    <property type="entry name" value="AMINO-ACID-BINDING PROTEIN YXEM-RELATED"/>
    <property type="match status" value="1"/>
</dbReference>
<dbReference type="SUPFAM" id="SSF53850">
    <property type="entry name" value="Periplasmic binding protein-like II"/>
    <property type="match status" value="1"/>
</dbReference>
<dbReference type="Pfam" id="PF00497">
    <property type="entry name" value="SBP_bac_3"/>
    <property type="match status" value="1"/>
</dbReference>
<dbReference type="AlphaFoldDB" id="A0A0U2Z830"/>
<dbReference type="KEGG" id="lal:AT746_10175"/>
<dbReference type="STRING" id="1526571.AT746_10175"/>
<dbReference type="EMBL" id="CP013650">
    <property type="protein sequence ID" value="ALS98596.1"/>
    <property type="molecule type" value="Genomic_DNA"/>
</dbReference>